<dbReference type="SUPFAM" id="SSF53187">
    <property type="entry name" value="Zn-dependent exopeptidases"/>
    <property type="match status" value="1"/>
</dbReference>
<organism evidence="1 2">
    <name type="scientific">Trichoderma gamsii</name>
    <dbReference type="NCBI Taxonomy" id="398673"/>
    <lineage>
        <taxon>Eukaryota</taxon>
        <taxon>Fungi</taxon>
        <taxon>Dikarya</taxon>
        <taxon>Ascomycota</taxon>
        <taxon>Pezizomycotina</taxon>
        <taxon>Sordariomycetes</taxon>
        <taxon>Hypocreomycetidae</taxon>
        <taxon>Hypocreales</taxon>
        <taxon>Hypocreaceae</taxon>
        <taxon>Trichoderma</taxon>
    </lineage>
</organism>
<dbReference type="Proteomes" id="UP000236546">
    <property type="component" value="Unassembled WGS sequence"/>
</dbReference>
<dbReference type="PANTHER" id="PTHR30575:SF0">
    <property type="entry name" value="XAA-ARG DIPEPTIDASE"/>
    <property type="match status" value="1"/>
</dbReference>
<proteinExistence type="predicted"/>
<gene>
    <name evidence="1" type="ORF">TGAMA5MH_02660</name>
</gene>
<evidence type="ECO:0000313" key="1">
    <source>
        <dbReference type="EMBL" id="PNP45437.1"/>
    </source>
</evidence>
<dbReference type="EMBL" id="MTYH01000024">
    <property type="protein sequence ID" value="PNP45437.1"/>
    <property type="molecule type" value="Genomic_DNA"/>
</dbReference>
<protein>
    <submittedName>
        <fullName evidence="1">Uncharacterized protein</fullName>
    </submittedName>
</protein>
<accession>A0A2K0TIW6</accession>
<dbReference type="Gene3D" id="3.40.630.10">
    <property type="entry name" value="Zn peptidases"/>
    <property type="match status" value="1"/>
</dbReference>
<sequence>MATYTELVAYKDLRINDTLSNEFANAMAAMGTKFIARSDKPFTALTDMSNVSYAVPSFHGGFGIEVRDGATLHQEPFAEASASPESFDIAMHCAKGLVLLRRRVLRDDGAATKAMRDLNEKE</sequence>
<reference evidence="1 2" key="1">
    <citation type="submission" date="2017-02" db="EMBL/GenBank/DDBJ databases">
        <title>Genomes of Trichoderma spp. with biocontrol activity.</title>
        <authorList>
            <person name="Gardiner D."/>
            <person name="Kazan K."/>
            <person name="Vos C."/>
            <person name="Harvey P."/>
        </authorList>
    </citation>
    <scope>NUCLEOTIDE SEQUENCE [LARGE SCALE GENOMIC DNA]</scope>
    <source>
        <strain evidence="1 2">A5MH</strain>
    </source>
</reference>
<comment type="caution">
    <text evidence="1">The sequence shown here is derived from an EMBL/GenBank/DDBJ whole genome shotgun (WGS) entry which is preliminary data.</text>
</comment>
<name>A0A2K0TIW6_9HYPO</name>
<dbReference type="GO" id="GO:0016805">
    <property type="term" value="F:dipeptidase activity"/>
    <property type="evidence" value="ECO:0007669"/>
    <property type="project" value="TreeGrafter"/>
</dbReference>
<evidence type="ECO:0000313" key="2">
    <source>
        <dbReference type="Proteomes" id="UP000236546"/>
    </source>
</evidence>
<dbReference type="InterPro" id="IPR052030">
    <property type="entry name" value="Peptidase_M20/M20A_hydrolases"/>
</dbReference>
<dbReference type="OrthoDB" id="6119954at2759"/>
<dbReference type="AlphaFoldDB" id="A0A2K0TIW6"/>
<dbReference type="PANTHER" id="PTHR30575">
    <property type="entry name" value="PEPTIDASE M20"/>
    <property type="match status" value="1"/>
</dbReference>